<sequence length="287" mass="33482">MLSVKVVGSLSRTELMAQSGKLFRFNNLIRNRRRIMTSPFSLAKAEDDLEKNPFFEKYASKIQKLRVTDPHVFEQKLKEFEGRKKQLKEKLKPPNLQKNVEESKAKEKKGYKNKTLDSIMNVDKLKGKSKEEVDHIWKEYYKSKEDVVFATMSKELYNKFASKCKECPTFVVPLPRGEGYEFFMSQYEDNGLHFASLAQYKLHKESCPECLCLTYFPELPQDIVLMLGEYDNKILSSLEASCIVNVVQYFYGSDDKYQIVKHFNKDPKTFDYNVLITAMGNMSLNEK</sequence>
<accession>A0A8I6RJK5</accession>
<dbReference type="GO" id="GO:0033615">
    <property type="term" value="P:mitochondrial proton-transporting ATP synthase complex assembly"/>
    <property type="evidence" value="ECO:0007669"/>
    <property type="project" value="TreeGrafter"/>
</dbReference>
<keyword evidence="4" id="KW-0496">Mitochondrion</keyword>
<evidence type="ECO:0008006" key="7">
    <source>
        <dbReference type="Google" id="ProtNLM"/>
    </source>
</evidence>
<dbReference type="PANTHER" id="PTHR13126:SF0">
    <property type="entry name" value="ATP SYNTHASE MITOCHONDRIAL F1 COMPLEX ASSEMBLY FACTOR 1"/>
    <property type="match status" value="1"/>
</dbReference>
<evidence type="ECO:0000256" key="3">
    <source>
        <dbReference type="ARBA" id="ARBA00022946"/>
    </source>
</evidence>
<dbReference type="KEGG" id="clec:106664158"/>
<dbReference type="EnsemblMetazoa" id="XM_014389611.2">
    <property type="protein sequence ID" value="XP_014245097.1"/>
    <property type="gene ID" value="LOC106664158"/>
</dbReference>
<dbReference type="GeneID" id="106664158"/>
<dbReference type="InterPro" id="IPR010591">
    <property type="entry name" value="ATP11"/>
</dbReference>
<dbReference type="OMA" id="MFYYKTD"/>
<dbReference type="RefSeq" id="XP_014245097.1">
    <property type="nucleotide sequence ID" value="XM_014389611.2"/>
</dbReference>
<dbReference type="Pfam" id="PF06644">
    <property type="entry name" value="ATP11"/>
    <property type="match status" value="1"/>
</dbReference>
<evidence type="ECO:0000256" key="2">
    <source>
        <dbReference type="ARBA" id="ARBA00009116"/>
    </source>
</evidence>
<keyword evidence="6" id="KW-1185">Reference proteome</keyword>
<evidence type="ECO:0000313" key="6">
    <source>
        <dbReference type="Proteomes" id="UP000494040"/>
    </source>
</evidence>
<dbReference type="AlphaFoldDB" id="A0A8I6RJK5"/>
<reference evidence="5" key="1">
    <citation type="submission" date="2022-01" db="UniProtKB">
        <authorList>
            <consortium name="EnsemblMetazoa"/>
        </authorList>
    </citation>
    <scope>IDENTIFICATION</scope>
</reference>
<evidence type="ECO:0000313" key="5">
    <source>
        <dbReference type="EnsemblMetazoa" id="XP_014245097.1"/>
    </source>
</evidence>
<dbReference type="GO" id="GO:0005739">
    <property type="term" value="C:mitochondrion"/>
    <property type="evidence" value="ECO:0007669"/>
    <property type="project" value="UniProtKB-SubCell"/>
</dbReference>
<evidence type="ECO:0000256" key="4">
    <source>
        <dbReference type="ARBA" id="ARBA00023128"/>
    </source>
</evidence>
<dbReference type="Proteomes" id="UP000494040">
    <property type="component" value="Unassembled WGS sequence"/>
</dbReference>
<dbReference type="PANTHER" id="PTHR13126">
    <property type="entry name" value="CHAPERONE ATP11"/>
    <property type="match status" value="1"/>
</dbReference>
<keyword evidence="3" id="KW-0809">Transit peptide</keyword>
<proteinExistence type="inferred from homology"/>
<dbReference type="OrthoDB" id="16535at2759"/>
<protein>
    <recommendedName>
        <fullName evidence="7">ATP synthase mitochondrial F1 complex assembly factor 1</fullName>
    </recommendedName>
</protein>
<comment type="similarity">
    <text evidence="2">Belongs to the ATP11 family.</text>
</comment>
<name>A0A8I6RJK5_CIMLE</name>
<organism evidence="5 6">
    <name type="scientific">Cimex lectularius</name>
    <name type="common">Bed bug</name>
    <name type="synonym">Acanthia lectularia</name>
    <dbReference type="NCBI Taxonomy" id="79782"/>
    <lineage>
        <taxon>Eukaryota</taxon>
        <taxon>Metazoa</taxon>
        <taxon>Ecdysozoa</taxon>
        <taxon>Arthropoda</taxon>
        <taxon>Hexapoda</taxon>
        <taxon>Insecta</taxon>
        <taxon>Pterygota</taxon>
        <taxon>Neoptera</taxon>
        <taxon>Paraneoptera</taxon>
        <taxon>Hemiptera</taxon>
        <taxon>Heteroptera</taxon>
        <taxon>Panheteroptera</taxon>
        <taxon>Cimicomorpha</taxon>
        <taxon>Cimicidae</taxon>
        <taxon>Cimex</taxon>
    </lineage>
</organism>
<comment type="subcellular location">
    <subcellularLocation>
        <location evidence="1">Mitochondrion</location>
    </subcellularLocation>
</comment>
<evidence type="ECO:0000256" key="1">
    <source>
        <dbReference type="ARBA" id="ARBA00004173"/>
    </source>
</evidence>